<feature type="region of interest" description="Disordered" evidence="1">
    <location>
        <begin position="1"/>
        <end position="30"/>
    </location>
</feature>
<proteinExistence type="predicted"/>
<evidence type="ECO:0000313" key="2">
    <source>
        <dbReference type="EMBL" id="MEZ0475172.1"/>
    </source>
</evidence>
<dbReference type="Proteomes" id="UP001566331">
    <property type="component" value="Unassembled WGS sequence"/>
</dbReference>
<accession>A0ABV4HU16</accession>
<protein>
    <submittedName>
        <fullName evidence="2">Uncharacterized protein</fullName>
    </submittedName>
</protein>
<keyword evidence="3" id="KW-1185">Reference proteome</keyword>
<organism evidence="2 3">
    <name type="scientific">Luteimonas salinilitoris</name>
    <dbReference type="NCBI Taxonomy" id="3237697"/>
    <lineage>
        <taxon>Bacteria</taxon>
        <taxon>Pseudomonadati</taxon>
        <taxon>Pseudomonadota</taxon>
        <taxon>Gammaproteobacteria</taxon>
        <taxon>Lysobacterales</taxon>
        <taxon>Lysobacteraceae</taxon>
        <taxon>Luteimonas</taxon>
    </lineage>
</organism>
<evidence type="ECO:0000256" key="1">
    <source>
        <dbReference type="SAM" id="MobiDB-lite"/>
    </source>
</evidence>
<reference evidence="2 3" key="1">
    <citation type="submission" date="2024-07" db="EMBL/GenBank/DDBJ databases">
        <title>Luteimonas salilacus sp. nov., isolated from the shore soil of Salt Lake in Tibet of China.</title>
        <authorList>
            <person name="Zhang X."/>
            <person name="Li A."/>
        </authorList>
    </citation>
    <scope>NUCLEOTIDE SEQUENCE [LARGE SCALE GENOMIC DNA]</scope>
    <source>
        <strain evidence="2 3">B3-2-R+30</strain>
    </source>
</reference>
<gene>
    <name evidence="2" type="ORF">AB6713_11175</name>
</gene>
<comment type="caution">
    <text evidence="2">The sequence shown here is derived from an EMBL/GenBank/DDBJ whole genome shotgun (WGS) entry which is preliminary data.</text>
</comment>
<evidence type="ECO:0000313" key="3">
    <source>
        <dbReference type="Proteomes" id="UP001566331"/>
    </source>
</evidence>
<dbReference type="RefSeq" id="WP_370564268.1">
    <property type="nucleotide sequence ID" value="NZ_JBFWIB010000007.1"/>
</dbReference>
<dbReference type="EMBL" id="JBFWIC010000013">
    <property type="protein sequence ID" value="MEZ0475172.1"/>
    <property type="molecule type" value="Genomic_DNA"/>
</dbReference>
<sequence>MNETAAARGPKRPEPILPTRPSQQGCHPMPNQFRPLSTLLLFTIIFAAAGMTACSGPASPGGNAASDAATGQAELDPILADPRPGDLYAAELSHFSGATFSEDEDQSAYGLMKVSEVSPDQVIVITETGAWPKGRGAINELRGDLADITWDEEEVIPLYRTELAKLVADGKILEVRRLDAE</sequence>
<name>A0ABV4HU16_9GAMM</name>